<dbReference type="PANTHER" id="PTHR30388:SF4">
    <property type="entry name" value="MOLYBDENUM COFACTOR INSERTION CHAPERONE PAOD"/>
    <property type="match status" value="1"/>
</dbReference>
<dbReference type="InterPro" id="IPR003777">
    <property type="entry name" value="XdhC_CoxI"/>
</dbReference>
<feature type="domain" description="XdhC- CoxI" evidence="1">
    <location>
        <begin position="15"/>
        <end position="67"/>
    </location>
</feature>
<dbReference type="InterPro" id="IPR052698">
    <property type="entry name" value="MoCofactor_Util/Proc"/>
</dbReference>
<feature type="domain" description="XdhC Rossmann" evidence="2">
    <location>
        <begin position="174"/>
        <end position="317"/>
    </location>
</feature>
<dbReference type="Pfam" id="PF13478">
    <property type="entry name" value="XdhC_C"/>
    <property type="match status" value="1"/>
</dbReference>
<evidence type="ECO:0000259" key="1">
    <source>
        <dbReference type="Pfam" id="PF02625"/>
    </source>
</evidence>
<evidence type="ECO:0000313" key="4">
    <source>
        <dbReference type="Proteomes" id="UP001168380"/>
    </source>
</evidence>
<sequence>MQNLDKQVVSQALAWLQSQEPVWLCTVLATFGSSPREPGSLFVARGDGQHLGSLSGGCVEEDFLEQLCAGRFDKPVERIRYGAEGNMGGNRVTLPCGGSLSVLVERLAPSPANIEHLQRVLATLDGQTVKTRRVMLSQKSGGAQLLEDQRQGARVHFDPAENFVDIRVGPVSRLIIAGVSSVSVLCAEFASAMGFEVIVCDPREEVWTQFAVPGVRMEKVLPSVYIAAPDACHHATAIVGLTHDPRIDDLAMIEAVRTSAFYIGVMGSHKTSKARAERLQRSGGLSAEQVARLHMPIGLALGSKTPAEIALAVMADILRVQRGIARDAL</sequence>
<reference evidence="3" key="1">
    <citation type="submission" date="2023-07" db="EMBL/GenBank/DDBJ databases">
        <title>Gilvimarinus algae sp. nov., isolated from the surface of Kelp.</title>
        <authorList>
            <person name="Sun Y.Y."/>
            <person name="Gong Y."/>
            <person name="Du Z.J."/>
        </authorList>
    </citation>
    <scope>NUCLEOTIDE SEQUENCE</scope>
    <source>
        <strain evidence="3">SDUM040014</strain>
    </source>
</reference>
<proteinExistence type="predicted"/>
<protein>
    <submittedName>
        <fullName evidence="3">XdhC family protein</fullName>
    </submittedName>
</protein>
<dbReference type="Gene3D" id="3.40.50.720">
    <property type="entry name" value="NAD(P)-binding Rossmann-like Domain"/>
    <property type="match status" value="1"/>
</dbReference>
<organism evidence="3 4">
    <name type="scientific">Gilvimarinus algae</name>
    <dbReference type="NCBI Taxonomy" id="3058037"/>
    <lineage>
        <taxon>Bacteria</taxon>
        <taxon>Pseudomonadati</taxon>
        <taxon>Pseudomonadota</taxon>
        <taxon>Gammaproteobacteria</taxon>
        <taxon>Cellvibrionales</taxon>
        <taxon>Cellvibrionaceae</taxon>
        <taxon>Gilvimarinus</taxon>
    </lineage>
</organism>
<dbReference type="EMBL" id="JAULRT010000062">
    <property type="protein sequence ID" value="MDO3383820.1"/>
    <property type="molecule type" value="Genomic_DNA"/>
</dbReference>
<gene>
    <name evidence="3" type="ORF">QWI16_16675</name>
</gene>
<dbReference type="Proteomes" id="UP001168380">
    <property type="component" value="Unassembled WGS sequence"/>
</dbReference>
<accession>A0ABT8TIF4</accession>
<name>A0ABT8TIF4_9GAMM</name>
<dbReference type="RefSeq" id="WP_302714871.1">
    <property type="nucleotide sequence ID" value="NZ_JAULRT010000062.1"/>
</dbReference>
<keyword evidence="4" id="KW-1185">Reference proteome</keyword>
<dbReference type="PANTHER" id="PTHR30388">
    <property type="entry name" value="ALDEHYDE OXIDOREDUCTASE MOLYBDENUM COFACTOR ASSEMBLY PROTEIN"/>
    <property type="match status" value="1"/>
</dbReference>
<evidence type="ECO:0000259" key="2">
    <source>
        <dbReference type="Pfam" id="PF13478"/>
    </source>
</evidence>
<dbReference type="Pfam" id="PF02625">
    <property type="entry name" value="XdhC_CoxI"/>
    <property type="match status" value="1"/>
</dbReference>
<comment type="caution">
    <text evidence="3">The sequence shown here is derived from an EMBL/GenBank/DDBJ whole genome shotgun (WGS) entry which is preliminary data.</text>
</comment>
<dbReference type="InterPro" id="IPR027051">
    <property type="entry name" value="XdhC_Rossmann_dom"/>
</dbReference>
<evidence type="ECO:0000313" key="3">
    <source>
        <dbReference type="EMBL" id="MDO3383820.1"/>
    </source>
</evidence>